<dbReference type="KEGG" id="whr:OG579_12010"/>
<dbReference type="EMBL" id="CP108021">
    <property type="protein sequence ID" value="WUM18477.1"/>
    <property type="molecule type" value="Genomic_DNA"/>
</dbReference>
<feature type="domain" description="Barstar (barnase inhibitor)" evidence="2">
    <location>
        <begin position="15"/>
        <end position="106"/>
    </location>
</feature>
<dbReference type="InterPro" id="IPR035905">
    <property type="entry name" value="Barstar-like_sf"/>
</dbReference>
<sequence length="107" mass="11618">MTDAPARSSDPVRYEIDGSAITSPEDFYTEIGRAVNGPGGYFGANLDALADCLRGGFGTPDDRPFEFEWSHSAAARTQLSTQMRGDRSVFDHIIEVFADCGVPLRLS</sequence>
<dbReference type="Proteomes" id="UP001432128">
    <property type="component" value="Chromosome"/>
</dbReference>
<comment type="similarity">
    <text evidence="1">Belongs to the barstar family.</text>
</comment>
<organism evidence="3 4">
    <name type="scientific">Williamsia herbipolensis</name>
    <dbReference type="NCBI Taxonomy" id="1603258"/>
    <lineage>
        <taxon>Bacteria</taxon>
        <taxon>Bacillati</taxon>
        <taxon>Actinomycetota</taxon>
        <taxon>Actinomycetes</taxon>
        <taxon>Mycobacteriales</taxon>
        <taxon>Nocardiaceae</taxon>
        <taxon>Williamsia</taxon>
    </lineage>
</organism>
<reference evidence="3 4" key="1">
    <citation type="submission" date="2022-10" db="EMBL/GenBank/DDBJ databases">
        <title>The complete genomes of actinobacterial strains from the NBC collection.</title>
        <authorList>
            <person name="Joergensen T.S."/>
            <person name="Alvarez Arevalo M."/>
            <person name="Sterndorff E.B."/>
            <person name="Faurdal D."/>
            <person name="Vuksanovic O."/>
            <person name="Mourched A.-S."/>
            <person name="Charusanti P."/>
            <person name="Shaw S."/>
            <person name="Blin K."/>
            <person name="Weber T."/>
        </authorList>
    </citation>
    <scope>NUCLEOTIDE SEQUENCE [LARGE SCALE GENOMIC DNA]</scope>
    <source>
        <strain evidence="3 4">NBC_00319</strain>
    </source>
</reference>
<gene>
    <name evidence="3" type="ORF">OG579_12010</name>
</gene>
<proteinExistence type="inferred from homology"/>
<evidence type="ECO:0000313" key="3">
    <source>
        <dbReference type="EMBL" id="WUM18477.1"/>
    </source>
</evidence>
<keyword evidence="4" id="KW-1185">Reference proteome</keyword>
<protein>
    <submittedName>
        <fullName evidence="3">Barstar family protein</fullName>
    </submittedName>
</protein>
<accession>A0AAU4JXL4</accession>
<dbReference type="SUPFAM" id="SSF52038">
    <property type="entry name" value="Barstar-related"/>
    <property type="match status" value="1"/>
</dbReference>
<evidence type="ECO:0000256" key="1">
    <source>
        <dbReference type="ARBA" id="ARBA00006845"/>
    </source>
</evidence>
<dbReference type="Gene3D" id="3.30.370.10">
    <property type="entry name" value="Barstar-like"/>
    <property type="match status" value="1"/>
</dbReference>
<dbReference type="RefSeq" id="WP_328856114.1">
    <property type="nucleotide sequence ID" value="NZ_CP108021.1"/>
</dbReference>
<dbReference type="AlphaFoldDB" id="A0AAU4JXL4"/>
<dbReference type="Pfam" id="PF01337">
    <property type="entry name" value="Barstar"/>
    <property type="match status" value="1"/>
</dbReference>
<evidence type="ECO:0000259" key="2">
    <source>
        <dbReference type="Pfam" id="PF01337"/>
    </source>
</evidence>
<name>A0AAU4JXL4_9NOCA</name>
<dbReference type="InterPro" id="IPR000468">
    <property type="entry name" value="Barstar"/>
</dbReference>
<evidence type="ECO:0000313" key="4">
    <source>
        <dbReference type="Proteomes" id="UP001432128"/>
    </source>
</evidence>